<dbReference type="GO" id="GO:0015920">
    <property type="term" value="P:lipopolysaccharide transport"/>
    <property type="evidence" value="ECO:0007669"/>
    <property type="project" value="TreeGrafter"/>
</dbReference>
<evidence type="ECO:0000313" key="7">
    <source>
        <dbReference type="EMBL" id="ROP99511.1"/>
    </source>
</evidence>
<evidence type="ECO:0000313" key="8">
    <source>
        <dbReference type="Proteomes" id="UP000278222"/>
    </source>
</evidence>
<dbReference type="AlphaFoldDB" id="A0A3N1M1C8"/>
<keyword evidence="3 6" id="KW-0812">Transmembrane</keyword>
<keyword evidence="5 6" id="KW-0472">Membrane</keyword>
<feature type="transmembrane region" description="Helical" evidence="6">
    <location>
        <begin position="98"/>
        <end position="122"/>
    </location>
</feature>
<dbReference type="NCBIfam" id="TIGR04407">
    <property type="entry name" value="LptF_YjgP"/>
    <property type="match status" value="1"/>
</dbReference>
<proteinExistence type="predicted"/>
<reference evidence="7 8" key="1">
    <citation type="submission" date="2018-11" db="EMBL/GenBank/DDBJ databases">
        <title>Genomic Encyclopedia of Type Strains, Phase IV (KMG-IV): sequencing the most valuable type-strain genomes for metagenomic binning, comparative biology and taxonomic classification.</title>
        <authorList>
            <person name="Goeker M."/>
        </authorList>
    </citation>
    <scope>NUCLEOTIDE SEQUENCE [LARGE SCALE GENOMIC DNA]</scope>
    <source>
        <strain evidence="7 8">DSM 5900</strain>
    </source>
</reference>
<accession>A0A3N1M1C8</accession>
<evidence type="ECO:0000256" key="5">
    <source>
        <dbReference type="ARBA" id="ARBA00023136"/>
    </source>
</evidence>
<evidence type="ECO:0000256" key="2">
    <source>
        <dbReference type="ARBA" id="ARBA00022475"/>
    </source>
</evidence>
<comment type="subcellular location">
    <subcellularLocation>
        <location evidence="1">Cell membrane</location>
        <topology evidence="1">Multi-pass membrane protein</topology>
    </subcellularLocation>
</comment>
<sequence>MLGIDRYVYRQCLTVLAFIAIGLCFAIWLSQSLRLIELIVNRGVSVGTFLYLALLLLPRFLEVVLPIATFAAILFTYHRLITDSELVVLRATGVSQMGLARPALLVAATASLLGFALSLYFLPTSFRAFKDLQFEIRNNFASILLQEGVFNSITDKVTVYIRQQSPSGELLGLMIQDERVDGRPATLTAERGALAQTDSGPRIVMMNGTRQELDRKTHRLSVLAFDRYIIELGDVRDAPGARWHEPQERYLPELFFPSGTQADRYYGHRLMVEGHQRILAPLYPFAYALLALGCLLGGEFNRRGQTWRLMGAIGIAFGVQVGNIAFNNLANKTPALLPLMHLNLLLPMAAGIFLMLRPRGRRHAAPAAAPAA</sequence>
<dbReference type="PANTHER" id="PTHR33529:SF6">
    <property type="entry name" value="YJGP_YJGQ FAMILY PERMEASE"/>
    <property type="match status" value="1"/>
</dbReference>
<dbReference type="RefSeq" id="WP_123688893.1">
    <property type="nucleotide sequence ID" value="NZ_AP019700.1"/>
</dbReference>
<evidence type="ECO:0000256" key="3">
    <source>
        <dbReference type="ARBA" id="ARBA00022692"/>
    </source>
</evidence>
<dbReference type="Pfam" id="PF03739">
    <property type="entry name" value="LptF_LptG"/>
    <property type="match status" value="1"/>
</dbReference>
<feature type="transmembrane region" description="Helical" evidence="6">
    <location>
        <begin position="49"/>
        <end position="77"/>
    </location>
</feature>
<protein>
    <submittedName>
        <fullName evidence="7">Lipopolysaccharide export system permease protein</fullName>
    </submittedName>
</protein>
<feature type="transmembrane region" description="Helical" evidence="6">
    <location>
        <begin position="278"/>
        <end position="297"/>
    </location>
</feature>
<dbReference type="InterPro" id="IPR005495">
    <property type="entry name" value="LptG/LptF_permease"/>
</dbReference>
<feature type="transmembrane region" description="Helical" evidence="6">
    <location>
        <begin position="309"/>
        <end position="329"/>
    </location>
</feature>
<dbReference type="Proteomes" id="UP000278222">
    <property type="component" value="Unassembled WGS sequence"/>
</dbReference>
<dbReference type="GO" id="GO:0055085">
    <property type="term" value="P:transmembrane transport"/>
    <property type="evidence" value="ECO:0007669"/>
    <property type="project" value="InterPro"/>
</dbReference>
<dbReference type="PANTHER" id="PTHR33529">
    <property type="entry name" value="SLR0882 PROTEIN-RELATED"/>
    <property type="match status" value="1"/>
</dbReference>
<dbReference type="InterPro" id="IPR030922">
    <property type="entry name" value="LptF"/>
</dbReference>
<dbReference type="EMBL" id="RJKX01000013">
    <property type="protein sequence ID" value="ROP99511.1"/>
    <property type="molecule type" value="Genomic_DNA"/>
</dbReference>
<evidence type="ECO:0000256" key="1">
    <source>
        <dbReference type="ARBA" id="ARBA00004651"/>
    </source>
</evidence>
<dbReference type="OrthoDB" id="8477889at2"/>
<evidence type="ECO:0000256" key="6">
    <source>
        <dbReference type="SAM" id="Phobius"/>
    </source>
</evidence>
<comment type="caution">
    <text evidence="7">The sequence shown here is derived from an EMBL/GenBank/DDBJ whole genome shotgun (WGS) entry which is preliminary data.</text>
</comment>
<gene>
    <name evidence="7" type="ORF">EDC65_1290</name>
</gene>
<evidence type="ECO:0000256" key="4">
    <source>
        <dbReference type="ARBA" id="ARBA00022989"/>
    </source>
</evidence>
<keyword evidence="2" id="KW-1003">Cell membrane</keyword>
<keyword evidence="4 6" id="KW-1133">Transmembrane helix</keyword>
<organism evidence="7 8">
    <name type="scientific">Stella humosa</name>
    <dbReference type="NCBI Taxonomy" id="94"/>
    <lineage>
        <taxon>Bacteria</taxon>
        <taxon>Pseudomonadati</taxon>
        <taxon>Pseudomonadota</taxon>
        <taxon>Alphaproteobacteria</taxon>
        <taxon>Rhodospirillales</taxon>
        <taxon>Stellaceae</taxon>
        <taxon>Stella</taxon>
    </lineage>
</organism>
<feature type="transmembrane region" description="Helical" evidence="6">
    <location>
        <begin position="12"/>
        <end position="29"/>
    </location>
</feature>
<dbReference type="GO" id="GO:0043190">
    <property type="term" value="C:ATP-binding cassette (ABC) transporter complex"/>
    <property type="evidence" value="ECO:0007669"/>
    <property type="project" value="InterPro"/>
</dbReference>
<name>A0A3N1M1C8_9PROT</name>
<feature type="transmembrane region" description="Helical" evidence="6">
    <location>
        <begin position="335"/>
        <end position="356"/>
    </location>
</feature>
<keyword evidence="8" id="KW-1185">Reference proteome</keyword>